<keyword evidence="2 8" id="KW-0813">Transport</keyword>
<evidence type="ECO:0000256" key="2">
    <source>
        <dbReference type="ARBA" id="ARBA00022448"/>
    </source>
</evidence>
<reference evidence="12 13" key="1">
    <citation type="submission" date="2021-05" db="EMBL/GenBank/DDBJ databases">
        <title>Comparative genomic studies on the polysaccharide-degrading batcterial strains of the Flammeovirga genus.</title>
        <authorList>
            <person name="Zewei F."/>
            <person name="Zheng Z."/>
            <person name="Yu L."/>
            <person name="Ruyue G."/>
            <person name="Yanhong M."/>
            <person name="Yuanyuan C."/>
            <person name="Jingyan G."/>
            <person name="Wenjun H."/>
        </authorList>
    </citation>
    <scope>NUCLEOTIDE SEQUENCE [LARGE SCALE GENOMIC DNA]</scope>
    <source>
        <strain evidence="12 13">YS10</strain>
    </source>
</reference>
<dbReference type="Gene3D" id="2.170.130.10">
    <property type="entry name" value="TonB-dependent receptor, plug domain"/>
    <property type="match status" value="1"/>
</dbReference>
<evidence type="ECO:0000256" key="7">
    <source>
        <dbReference type="ARBA" id="ARBA00023237"/>
    </source>
</evidence>
<keyword evidence="5 9" id="KW-0798">TonB box</keyword>
<dbReference type="Pfam" id="PF13715">
    <property type="entry name" value="CarbopepD_reg_2"/>
    <property type="match status" value="1"/>
</dbReference>
<evidence type="ECO:0000313" key="12">
    <source>
        <dbReference type="EMBL" id="QWG09172.1"/>
    </source>
</evidence>
<dbReference type="InterPro" id="IPR000531">
    <property type="entry name" value="Beta-barrel_TonB"/>
</dbReference>
<evidence type="ECO:0000256" key="3">
    <source>
        <dbReference type="ARBA" id="ARBA00022452"/>
    </source>
</evidence>
<dbReference type="NCBIfam" id="TIGR04057">
    <property type="entry name" value="SusC_RagA_signa"/>
    <property type="match status" value="1"/>
</dbReference>
<protein>
    <submittedName>
        <fullName evidence="12">TonB-dependent receptor</fullName>
    </submittedName>
</protein>
<organism evidence="12 13">
    <name type="scientific">Flammeovirga kamogawensis</name>
    <dbReference type="NCBI Taxonomy" id="373891"/>
    <lineage>
        <taxon>Bacteria</taxon>
        <taxon>Pseudomonadati</taxon>
        <taxon>Bacteroidota</taxon>
        <taxon>Cytophagia</taxon>
        <taxon>Cytophagales</taxon>
        <taxon>Flammeovirgaceae</taxon>
        <taxon>Flammeovirga</taxon>
    </lineage>
</organism>
<gene>
    <name evidence="12" type="ORF">KM029_06595</name>
</gene>
<keyword evidence="7 8" id="KW-0998">Cell outer membrane</keyword>
<accession>A0ABX8H1H3</accession>
<dbReference type="NCBIfam" id="TIGR04056">
    <property type="entry name" value="OMP_RagA_SusC"/>
    <property type="match status" value="1"/>
</dbReference>
<dbReference type="Gene3D" id="2.40.170.20">
    <property type="entry name" value="TonB-dependent receptor, beta-barrel domain"/>
    <property type="match status" value="1"/>
</dbReference>
<dbReference type="InterPro" id="IPR036942">
    <property type="entry name" value="Beta-barrel_TonB_sf"/>
</dbReference>
<dbReference type="SUPFAM" id="SSF56935">
    <property type="entry name" value="Porins"/>
    <property type="match status" value="1"/>
</dbReference>
<evidence type="ECO:0000256" key="8">
    <source>
        <dbReference type="PROSITE-ProRule" id="PRU01360"/>
    </source>
</evidence>
<keyword evidence="6 8" id="KW-0472">Membrane</keyword>
<dbReference type="EMBL" id="CP076128">
    <property type="protein sequence ID" value="QWG09172.1"/>
    <property type="molecule type" value="Genomic_DNA"/>
</dbReference>
<keyword evidence="12" id="KW-0675">Receptor</keyword>
<evidence type="ECO:0000259" key="11">
    <source>
        <dbReference type="Pfam" id="PF07715"/>
    </source>
</evidence>
<feature type="domain" description="TonB-dependent receptor plug" evidence="11">
    <location>
        <begin position="101"/>
        <end position="216"/>
    </location>
</feature>
<dbReference type="InterPro" id="IPR012910">
    <property type="entry name" value="Plug_dom"/>
</dbReference>
<evidence type="ECO:0000256" key="6">
    <source>
        <dbReference type="ARBA" id="ARBA00023136"/>
    </source>
</evidence>
<name>A0ABX8H1H3_9BACT</name>
<dbReference type="Proteomes" id="UP000682802">
    <property type="component" value="Chromosome 1"/>
</dbReference>
<comment type="similarity">
    <text evidence="8 9">Belongs to the TonB-dependent receptor family.</text>
</comment>
<dbReference type="InterPro" id="IPR037066">
    <property type="entry name" value="Plug_dom_sf"/>
</dbReference>
<comment type="subcellular location">
    <subcellularLocation>
        <location evidence="1 8">Cell outer membrane</location>
        <topology evidence="1 8">Multi-pass membrane protein</topology>
    </subcellularLocation>
</comment>
<dbReference type="PROSITE" id="PS52016">
    <property type="entry name" value="TONB_DEPENDENT_REC_3"/>
    <property type="match status" value="1"/>
</dbReference>
<dbReference type="PROSITE" id="PS00018">
    <property type="entry name" value="EF_HAND_1"/>
    <property type="match status" value="1"/>
</dbReference>
<dbReference type="Pfam" id="PF00593">
    <property type="entry name" value="TonB_dep_Rec_b-barrel"/>
    <property type="match status" value="1"/>
</dbReference>
<keyword evidence="3 8" id="KW-1134">Transmembrane beta strand</keyword>
<evidence type="ECO:0000313" key="13">
    <source>
        <dbReference type="Proteomes" id="UP000682802"/>
    </source>
</evidence>
<evidence type="ECO:0000256" key="1">
    <source>
        <dbReference type="ARBA" id="ARBA00004571"/>
    </source>
</evidence>
<dbReference type="Pfam" id="PF07715">
    <property type="entry name" value="Plug"/>
    <property type="match status" value="1"/>
</dbReference>
<evidence type="ECO:0000256" key="5">
    <source>
        <dbReference type="ARBA" id="ARBA00023077"/>
    </source>
</evidence>
<evidence type="ECO:0000259" key="10">
    <source>
        <dbReference type="Pfam" id="PF00593"/>
    </source>
</evidence>
<dbReference type="InterPro" id="IPR023997">
    <property type="entry name" value="TonB-dep_OMP_SusC/RagA_CS"/>
</dbReference>
<proteinExistence type="inferred from homology"/>
<feature type="domain" description="TonB-dependent receptor-like beta-barrel" evidence="10">
    <location>
        <begin position="383"/>
        <end position="769"/>
    </location>
</feature>
<dbReference type="Gene3D" id="2.60.40.1120">
    <property type="entry name" value="Carboxypeptidase-like, regulatory domain"/>
    <property type="match status" value="1"/>
</dbReference>
<sequence>MSNIVSAQEKTIKGTIVDENGSPLPGVAVVVKGTTQGTTSDFDGHYKLTIDNQASILMYSYIGYQKKEVTLTTETTIDINMEVDAEQLEEVLVIGYGSVNKKDATGSVEAVTADGFNQGAITSPQGLLQGKVAGVQITNSGGAPGAGSTIRIRGGSSLSASNDPLIVIDGVPVDSEGVAGMRNPLNAINPNDIESMTVLKDASATAIYGSRASNGVLIITTKKGENSSSKLSVNYSGSVSVNTPNEQVDVLTADQYRDLMSGRPGEHLLGDANTDWQQEVLRTTVSTDQNVGVSGNIKGVLPFRATVGYNLDNGTMQTSQMERTTVNLNLSPTFLDDHLKVNASIKGMFVDNQFANTGAMGSAVIYDPTQPVKSNDPAYAPYGGYHTWLQNGAPSVNAPSNPMAMLEQESNKAKVNRSIGNMQLDYKIHGFEDLSVKVNAGYDYSSSNGGIYAGEETPWNINNGATGGFVSDYTENKRNELLDVYLQYNKEIGKSRFDVMGGYSWQHFYSEGTSNENNVQGNVENPKENIWATEYYLVSFFGRFNYTFNDKYMATVTVRQDGTSRFSPDNRWGTFPSLALAWKINEEPWMQGFDKLSNLKLRAGVGITGQQNIGGGDYPYMARYTYGDAQSQYSYYDPNTGQIIYVPTIRPEGYDENIKWEETVTYNVGLDYGFFNDRVTGAVEGYYRVTNDLLNMVPVPAGSNLTNMLLTNVGSMENKGIELSVNTKIIQKKDFHWDFGVNFTYNDSKITKLTMVDDPNYEGVKVGGISGGTGETIQIHKEGYAPYSFLVYEQIYDEAGKPIEGAYVDRNGDGVIDEKDMYIAGDPMANVYLGFTTRVSYKNWEFSMAGRASFGGQVYNNVDSNNAYYNNLYSSANGNTNNVTSDIYNTGFQNAQLKSDYYVQDANFFRIDNIMVGYNFNNLNDGKMSARVFGTVNNPCVFSNYKGVDPEIQGGIDNNMYPRPTTFMLGVNVNF</sequence>
<keyword evidence="4 8" id="KW-0812">Transmembrane</keyword>
<evidence type="ECO:0000256" key="9">
    <source>
        <dbReference type="RuleBase" id="RU003357"/>
    </source>
</evidence>
<dbReference type="InterPro" id="IPR008969">
    <property type="entry name" value="CarboxyPept-like_regulatory"/>
</dbReference>
<dbReference type="InterPro" id="IPR023996">
    <property type="entry name" value="TonB-dep_OMP_SusC/RagA"/>
</dbReference>
<evidence type="ECO:0000256" key="4">
    <source>
        <dbReference type="ARBA" id="ARBA00022692"/>
    </source>
</evidence>
<dbReference type="InterPro" id="IPR039426">
    <property type="entry name" value="TonB-dep_rcpt-like"/>
</dbReference>
<keyword evidence="13" id="KW-1185">Reference proteome</keyword>
<dbReference type="InterPro" id="IPR018247">
    <property type="entry name" value="EF_Hand_1_Ca_BS"/>
</dbReference>
<dbReference type="SUPFAM" id="SSF49464">
    <property type="entry name" value="Carboxypeptidase regulatory domain-like"/>
    <property type="match status" value="1"/>
</dbReference>